<dbReference type="GO" id="GO:0009733">
    <property type="term" value="P:response to auxin"/>
    <property type="evidence" value="ECO:0007669"/>
    <property type="project" value="InterPro"/>
</dbReference>
<name>A0A922G9W2_CARIL</name>
<organism evidence="2 3">
    <name type="scientific">Carya illinoinensis</name>
    <name type="common">Pecan</name>
    <dbReference type="NCBI Taxonomy" id="32201"/>
    <lineage>
        <taxon>Eukaryota</taxon>
        <taxon>Viridiplantae</taxon>
        <taxon>Streptophyta</taxon>
        <taxon>Embryophyta</taxon>
        <taxon>Tracheophyta</taxon>
        <taxon>Spermatophyta</taxon>
        <taxon>Magnoliopsida</taxon>
        <taxon>eudicotyledons</taxon>
        <taxon>Gunneridae</taxon>
        <taxon>Pentapetalae</taxon>
        <taxon>rosids</taxon>
        <taxon>fabids</taxon>
        <taxon>Fagales</taxon>
        <taxon>Juglandaceae</taxon>
        <taxon>Carya</taxon>
    </lineage>
</organism>
<sequence>MTIVKKERFLHACFRNRRKVGINLKYLMWEDIGKWNIWSCLHKEKFSKYYCKKFVIVVTLLKHPLFQALLDHAEQVFEFSTGSKLRIPCDENIFLDILRRTG</sequence>
<evidence type="ECO:0000256" key="1">
    <source>
        <dbReference type="ARBA" id="ARBA00006974"/>
    </source>
</evidence>
<gene>
    <name evidence="2" type="ORF">I3842_01G273000</name>
</gene>
<comment type="similarity">
    <text evidence="1">Belongs to the ARG7 family.</text>
</comment>
<proteinExistence type="inferred from homology"/>
<evidence type="ECO:0000313" key="3">
    <source>
        <dbReference type="Proteomes" id="UP000811246"/>
    </source>
</evidence>
<accession>A0A922G9W2</accession>
<dbReference type="PANTHER" id="PTHR31374:SF9">
    <property type="entry name" value="AUXIN-RESPONSIVE FAMILY PROTEIN"/>
    <property type="match status" value="1"/>
</dbReference>
<dbReference type="Proteomes" id="UP000811246">
    <property type="component" value="Chromosome 1"/>
</dbReference>
<dbReference type="EMBL" id="CM031825">
    <property type="protein sequence ID" value="KAG6734440.1"/>
    <property type="molecule type" value="Genomic_DNA"/>
</dbReference>
<dbReference type="AlphaFoldDB" id="A0A922G9W2"/>
<comment type="caution">
    <text evidence="2">The sequence shown here is derived from an EMBL/GenBank/DDBJ whole genome shotgun (WGS) entry which is preliminary data.</text>
</comment>
<dbReference type="PANTHER" id="PTHR31374">
    <property type="entry name" value="AUXIN-INDUCED PROTEIN-LIKE-RELATED"/>
    <property type="match status" value="1"/>
</dbReference>
<protein>
    <recommendedName>
        <fullName evidence="4">Small auxin up regulated protein</fullName>
    </recommendedName>
</protein>
<evidence type="ECO:0008006" key="4">
    <source>
        <dbReference type="Google" id="ProtNLM"/>
    </source>
</evidence>
<reference evidence="2" key="1">
    <citation type="submission" date="2021-01" db="EMBL/GenBank/DDBJ databases">
        <authorList>
            <person name="Lovell J.T."/>
            <person name="Bentley N."/>
            <person name="Bhattarai G."/>
            <person name="Jenkins J.W."/>
            <person name="Sreedasyam A."/>
            <person name="Alarcon Y."/>
            <person name="Bock C."/>
            <person name="Boston L."/>
            <person name="Carlson J."/>
            <person name="Cervantes K."/>
            <person name="Clermont K."/>
            <person name="Krom N."/>
            <person name="Kubenka K."/>
            <person name="Mamidi S."/>
            <person name="Mattison C."/>
            <person name="Monteros M."/>
            <person name="Pisani C."/>
            <person name="Plott C."/>
            <person name="Rajasekar S."/>
            <person name="Rhein H.S."/>
            <person name="Rohla C."/>
            <person name="Song M."/>
            <person name="Hilaire R.S."/>
            <person name="Shu S."/>
            <person name="Wells L."/>
            <person name="Wang X."/>
            <person name="Webber J."/>
            <person name="Heerema R.J."/>
            <person name="Klein P."/>
            <person name="Conner P."/>
            <person name="Grauke L."/>
            <person name="Grimwood J."/>
            <person name="Schmutz J."/>
            <person name="Randall J.J."/>
        </authorList>
    </citation>
    <scope>NUCLEOTIDE SEQUENCE</scope>
    <source>
        <tissue evidence="2">Leaf</tissue>
    </source>
</reference>
<dbReference type="InterPro" id="IPR003676">
    <property type="entry name" value="SAUR_fam"/>
</dbReference>
<dbReference type="Pfam" id="PF02519">
    <property type="entry name" value="Auxin_inducible"/>
    <property type="match status" value="1"/>
</dbReference>
<evidence type="ECO:0000313" key="2">
    <source>
        <dbReference type="EMBL" id="KAG6734440.1"/>
    </source>
</evidence>